<dbReference type="EMBL" id="JAHQIW010002627">
    <property type="protein sequence ID" value="KAJ1355869.1"/>
    <property type="molecule type" value="Genomic_DNA"/>
</dbReference>
<gene>
    <name evidence="1" type="ORF">KIN20_013432</name>
</gene>
<proteinExistence type="predicted"/>
<dbReference type="Proteomes" id="UP001196413">
    <property type="component" value="Unassembled WGS sequence"/>
</dbReference>
<sequence>MLDYVSNILWFPRLVSESLNYGRAGSEFCENGRDLSGDRQESPMIDAILRLRMKTFFFFTRKSSFGGSGSVAIKIIRFAL</sequence>
<evidence type="ECO:0000313" key="1">
    <source>
        <dbReference type="EMBL" id="KAJ1355869.1"/>
    </source>
</evidence>
<dbReference type="AlphaFoldDB" id="A0AAD5QNI5"/>
<accession>A0AAD5QNI5</accession>
<evidence type="ECO:0000313" key="2">
    <source>
        <dbReference type="Proteomes" id="UP001196413"/>
    </source>
</evidence>
<comment type="caution">
    <text evidence="1">The sequence shown here is derived from an EMBL/GenBank/DDBJ whole genome shotgun (WGS) entry which is preliminary data.</text>
</comment>
<reference evidence="1" key="1">
    <citation type="submission" date="2021-06" db="EMBL/GenBank/DDBJ databases">
        <title>Parelaphostrongylus tenuis whole genome reference sequence.</title>
        <authorList>
            <person name="Garwood T.J."/>
            <person name="Larsen P.A."/>
            <person name="Fountain-Jones N.M."/>
            <person name="Garbe J.R."/>
            <person name="Macchietto M.G."/>
            <person name="Kania S.A."/>
            <person name="Gerhold R.W."/>
            <person name="Richards J.E."/>
            <person name="Wolf T.M."/>
        </authorList>
    </citation>
    <scope>NUCLEOTIDE SEQUENCE</scope>
    <source>
        <strain evidence="1">MNPRO001-30</strain>
        <tissue evidence="1">Meninges</tissue>
    </source>
</reference>
<name>A0AAD5QNI5_PARTN</name>
<protein>
    <submittedName>
        <fullName evidence="1">Uncharacterized protein</fullName>
    </submittedName>
</protein>
<organism evidence="1 2">
    <name type="scientific">Parelaphostrongylus tenuis</name>
    <name type="common">Meningeal worm</name>
    <dbReference type="NCBI Taxonomy" id="148309"/>
    <lineage>
        <taxon>Eukaryota</taxon>
        <taxon>Metazoa</taxon>
        <taxon>Ecdysozoa</taxon>
        <taxon>Nematoda</taxon>
        <taxon>Chromadorea</taxon>
        <taxon>Rhabditida</taxon>
        <taxon>Rhabditina</taxon>
        <taxon>Rhabditomorpha</taxon>
        <taxon>Strongyloidea</taxon>
        <taxon>Metastrongylidae</taxon>
        <taxon>Parelaphostrongylus</taxon>
    </lineage>
</organism>
<keyword evidence="2" id="KW-1185">Reference proteome</keyword>